<dbReference type="AlphaFoldDB" id="A0A2T5BVB3"/>
<organism evidence="1 2">
    <name type="scientific">Rhodovulum imhoffii</name>
    <dbReference type="NCBI Taxonomy" id="365340"/>
    <lineage>
        <taxon>Bacteria</taxon>
        <taxon>Pseudomonadati</taxon>
        <taxon>Pseudomonadota</taxon>
        <taxon>Alphaproteobacteria</taxon>
        <taxon>Rhodobacterales</taxon>
        <taxon>Paracoccaceae</taxon>
        <taxon>Rhodovulum</taxon>
    </lineage>
</organism>
<comment type="caution">
    <text evidence="1">The sequence shown here is derived from an EMBL/GenBank/DDBJ whole genome shotgun (WGS) entry which is preliminary data.</text>
</comment>
<dbReference type="OrthoDB" id="8448547at2"/>
<protein>
    <submittedName>
        <fullName evidence="1">Lambda family phage tail tape measure protein</fullName>
    </submittedName>
</protein>
<evidence type="ECO:0000313" key="1">
    <source>
        <dbReference type="EMBL" id="PTN03517.1"/>
    </source>
</evidence>
<keyword evidence="2" id="KW-1185">Reference proteome</keyword>
<gene>
    <name evidence="1" type="ORF">C8N32_10238</name>
</gene>
<sequence>MEDMEDALAALEETLDGSRDVAAAFNAELVSMRESLTMAQGDISGLSRAIGRGLRGAFDRLVFDGARFSDTLRDLGRSIANAAYSAAMRPVQNHLGGLVAGGVEALVDAAMPFGKGGAFTQGRVIPFARGGVISQATYFPLRGAAGLMGEAGPEAIMPLARGADGRLGVRSAGGGRPVNVTVNIATPDIQGFRRSQSQIAAEIGRAMVRGQRNQ</sequence>
<dbReference type="Proteomes" id="UP000243859">
    <property type="component" value="Unassembled WGS sequence"/>
</dbReference>
<accession>A0A2T5BVB3</accession>
<evidence type="ECO:0000313" key="2">
    <source>
        <dbReference type="Proteomes" id="UP000243859"/>
    </source>
</evidence>
<dbReference type="RefSeq" id="WP_107890808.1">
    <property type="nucleotide sequence ID" value="NZ_NHSI01000055.1"/>
</dbReference>
<reference evidence="1 2" key="1">
    <citation type="submission" date="2018-04" db="EMBL/GenBank/DDBJ databases">
        <title>Genomic Encyclopedia of Archaeal and Bacterial Type Strains, Phase II (KMG-II): from individual species to whole genera.</title>
        <authorList>
            <person name="Goeker M."/>
        </authorList>
    </citation>
    <scope>NUCLEOTIDE SEQUENCE [LARGE SCALE GENOMIC DNA]</scope>
    <source>
        <strain evidence="1 2">DSM 18064</strain>
    </source>
</reference>
<name>A0A2T5BVB3_9RHOB</name>
<proteinExistence type="predicted"/>
<dbReference type="EMBL" id="QAAA01000002">
    <property type="protein sequence ID" value="PTN03517.1"/>
    <property type="molecule type" value="Genomic_DNA"/>
</dbReference>